<dbReference type="EMBL" id="JASCZI010241874">
    <property type="protein sequence ID" value="MED6207962.1"/>
    <property type="molecule type" value="Genomic_DNA"/>
</dbReference>
<evidence type="ECO:0000313" key="3">
    <source>
        <dbReference type="Proteomes" id="UP001341840"/>
    </source>
</evidence>
<dbReference type="Proteomes" id="UP001341840">
    <property type="component" value="Unassembled WGS sequence"/>
</dbReference>
<protein>
    <submittedName>
        <fullName evidence="2">Uncharacterized protein</fullName>
    </submittedName>
</protein>
<comment type="caution">
    <text evidence="2">The sequence shown here is derived from an EMBL/GenBank/DDBJ whole genome shotgun (WGS) entry which is preliminary data.</text>
</comment>
<reference evidence="2 3" key="1">
    <citation type="journal article" date="2023" name="Plants (Basel)">
        <title>Bridging the Gap: Combining Genomics and Transcriptomics Approaches to Understand Stylosanthes scabra, an Orphan Legume from the Brazilian Caatinga.</title>
        <authorList>
            <person name="Ferreira-Neto J.R.C."/>
            <person name="da Silva M.D."/>
            <person name="Binneck E."/>
            <person name="de Melo N.F."/>
            <person name="da Silva R.H."/>
            <person name="de Melo A.L.T.M."/>
            <person name="Pandolfi V."/>
            <person name="Bustamante F.O."/>
            <person name="Brasileiro-Vidal A.C."/>
            <person name="Benko-Iseppon A.M."/>
        </authorList>
    </citation>
    <scope>NUCLEOTIDE SEQUENCE [LARGE SCALE GENOMIC DNA]</scope>
    <source>
        <tissue evidence="2">Leaves</tissue>
    </source>
</reference>
<keyword evidence="3" id="KW-1185">Reference proteome</keyword>
<name>A0ABU6YC05_9FABA</name>
<feature type="compositionally biased region" description="Polar residues" evidence="1">
    <location>
        <begin position="16"/>
        <end position="27"/>
    </location>
</feature>
<organism evidence="2 3">
    <name type="scientific">Stylosanthes scabra</name>
    <dbReference type="NCBI Taxonomy" id="79078"/>
    <lineage>
        <taxon>Eukaryota</taxon>
        <taxon>Viridiplantae</taxon>
        <taxon>Streptophyta</taxon>
        <taxon>Embryophyta</taxon>
        <taxon>Tracheophyta</taxon>
        <taxon>Spermatophyta</taxon>
        <taxon>Magnoliopsida</taxon>
        <taxon>eudicotyledons</taxon>
        <taxon>Gunneridae</taxon>
        <taxon>Pentapetalae</taxon>
        <taxon>rosids</taxon>
        <taxon>fabids</taxon>
        <taxon>Fabales</taxon>
        <taxon>Fabaceae</taxon>
        <taxon>Papilionoideae</taxon>
        <taxon>50 kb inversion clade</taxon>
        <taxon>dalbergioids sensu lato</taxon>
        <taxon>Dalbergieae</taxon>
        <taxon>Pterocarpus clade</taxon>
        <taxon>Stylosanthes</taxon>
    </lineage>
</organism>
<gene>
    <name evidence="2" type="ORF">PIB30_040479</name>
</gene>
<sequence>MSKIPPKMIKNPNLKLKSSFTPNSQLPCPSPNPLALVLPLTRSRPSDVRKLIVGAVEASSEPPSLPRCLPVERRVVLNPVKPRAQLGGGSSAGDDDCLTTKAFGVCEVEFVCVYHGMIWRLISYV</sequence>
<accession>A0ABU6YC05</accession>
<feature type="region of interest" description="Disordered" evidence="1">
    <location>
        <begin position="1"/>
        <end position="27"/>
    </location>
</feature>
<evidence type="ECO:0000256" key="1">
    <source>
        <dbReference type="SAM" id="MobiDB-lite"/>
    </source>
</evidence>
<evidence type="ECO:0000313" key="2">
    <source>
        <dbReference type="EMBL" id="MED6207962.1"/>
    </source>
</evidence>
<proteinExistence type="predicted"/>